<dbReference type="Proteomes" id="UP000532273">
    <property type="component" value="Unassembled WGS sequence"/>
</dbReference>
<accession>A0A7W6P4V4</accession>
<dbReference type="Pfam" id="PF14534">
    <property type="entry name" value="DUF4440"/>
    <property type="match status" value="1"/>
</dbReference>
<evidence type="ECO:0000313" key="3">
    <source>
        <dbReference type="Proteomes" id="UP000532273"/>
    </source>
</evidence>
<protein>
    <submittedName>
        <fullName evidence="2">Restriction endonuclease</fullName>
    </submittedName>
</protein>
<sequence length="158" mass="18158">MMFKNSLFFFFLFLLIGTITKAQHPFQPKDPSLQQTIFKQDSLLFDAFNRQDIKALGTFFSQDLEFYNDGGGKTDLKTAMENFGSLFARNKASNLRRELEKASLEVYLIPGYGAIALGNHRFLHTENGKQEIGKQKFIITWKLDNNQWLATRIVSLGH</sequence>
<dbReference type="RefSeq" id="WP_183760591.1">
    <property type="nucleotide sequence ID" value="NZ_BMHZ01000002.1"/>
</dbReference>
<dbReference type="GO" id="GO:0004519">
    <property type="term" value="F:endonuclease activity"/>
    <property type="evidence" value="ECO:0007669"/>
    <property type="project" value="UniProtKB-KW"/>
</dbReference>
<dbReference type="Gene3D" id="3.10.450.50">
    <property type="match status" value="1"/>
</dbReference>
<dbReference type="AlphaFoldDB" id="A0A7W6P4V4"/>
<comment type="caution">
    <text evidence="2">The sequence shown here is derived from an EMBL/GenBank/DDBJ whole genome shotgun (WGS) entry which is preliminary data.</text>
</comment>
<feature type="domain" description="DUF4440" evidence="1">
    <location>
        <begin position="39"/>
        <end position="149"/>
    </location>
</feature>
<name>A0A7W6P4V4_9SPHI</name>
<dbReference type="EMBL" id="JACIEF010000001">
    <property type="protein sequence ID" value="MBB4107138.1"/>
    <property type="molecule type" value="Genomic_DNA"/>
</dbReference>
<evidence type="ECO:0000259" key="1">
    <source>
        <dbReference type="Pfam" id="PF14534"/>
    </source>
</evidence>
<gene>
    <name evidence="2" type="ORF">GGQ60_001098</name>
</gene>
<proteinExistence type="predicted"/>
<keyword evidence="2" id="KW-0255">Endonuclease</keyword>
<keyword evidence="2" id="KW-0540">Nuclease</keyword>
<keyword evidence="2" id="KW-0378">Hydrolase</keyword>
<evidence type="ECO:0000313" key="2">
    <source>
        <dbReference type="EMBL" id="MBB4107138.1"/>
    </source>
</evidence>
<organism evidence="2 3">
    <name type="scientific">Pedobacter zeae</name>
    <dbReference type="NCBI Taxonomy" id="1737356"/>
    <lineage>
        <taxon>Bacteria</taxon>
        <taxon>Pseudomonadati</taxon>
        <taxon>Bacteroidota</taxon>
        <taxon>Sphingobacteriia</taxon>
        <taxon>Sphingobacteriales</taxon>
        <taxon>Sphingobacteriaceae</taxon>
        <taxon>Pedobacter</taxon>
    </lineage>
</organism>
<reference evidence="2 3" key="1">
    <citation type="submission" date="2020-08" db="EMBL/GenBank/DDBJ databases">
        <title>Genomic Encyclopedia of Type Strains, Phase IV (KMG-IV): sequencing the most valuable type-strain genomes for metagenomic binning, comparative biology and taxonomic classification.</title>
        <authorList>
            <person name="Goeker M."/>
        </authorList>
    </citation>
    <scope>NUCLEOTIDE SEQUENCE [LARGE SCALE GENOMIC DNA]</scope>
    <source>
        <strain evidence="2 3">DSM 100774</strain>
    </source>
</reference>
<dbReference type="SUPFAM" id="SSF54427">
    <property type="entry name" value="NTF2-like"/>
    <property type="match status" value="1"/>
</dbReference>
<dbReference type="InterPro" id="IPR027843">
    <property type="entry name" value="DUF4440"/>
</dbReference>
<dbReference type="InterPro" id="IPR032710">
    <property type="entry name" value="NTF2-like_dom_sf"/>
</dbReference>